<proteinExistence type="predicted"/>
<keyword evidence="1" id="KW-1133">Transmembrane helix</keyword>
<organism evidence="2 4">
    <name type="scientific">Alistipes ihumii AP11</name>
    <dbReference type="NCBI Taxonomy" id="1211813"/>
    <lineage>
        <taxon>Bacteria</taxon>
        <taxon>Pseudomonadati</taxon>
        <taxon>Bacteroidota</taxon>
        <taxon>Bacteroidia</taxon>
        <taxon>Bacteroidales</taxon>
        <taxon>Rikenellaceae</taxon>
        <taxon>Alistipes</taxon>
    </lineage>
</organism>
<reference evidence="2" key="1">
    <citation type="journal article" date="2022" name="Cell">
        <title>Design, construction, and in vivo augmentation of a complex gut microbiome.</title>
        <authorList>
            <person name="Cheng A.G."/>
            <person name="Ho P.Y."/>
            <person name="Aranda-Diaz A."/>
            <person name="Jain S."/>
            <person name="Yu F.B."/>
            <person name="Meng X."/>
            <person name="Wang M."/>
            <person name="Iakiviak M."/>
            <person name="Nagashima K."/>
            <person name="Zhao A."/>
            <person name="Murugkar P."/>
            <person name="Patil A."/>
            <person name="Atabakhsh K."/>
            <person name="Weakley A."/>
            <person name="Yan J."/>
            <person name="Brumbaugh A.R."/>
            <person name="Higginbottom S."/>
            <person name="Dimas A."/>
            <person name="Shiver A.L."/>
            <person name="Deutschbauer A."/>
            <person name="Neff N."/>
            <person name="Sonnenburg J.L."/>
            <person name="Huang K.C."/>
            <person name="Fischbach M.A."/>
        </authorList>
    </citation>
    <scope>NUCLEOTIDE SEQUENCE</scope>
    <source>
        <strain evidence="2">AP11</strain>
    </source>
</reference>
<accession>A0ABY5UXG7</accession>
<evidence type="ECO:0000256" key="1">
    <source>
        <dbReference type="SAM" id="Phobius"/>
    </source>
</evidence>
<evidence type="ECO:0000313" key="4">
    <source>
        <dbReference type="Proteomes" id="UP001059295"/>
    </source>
</evidence>
<name>A0ABY5UXG7_9BACT</name>
<gene>
    <name evidence="2" type="ORF">NQ491_08530</name>
    <name evidence="3" type="ORF">NQ491_09050</name>
</gene>
<keyword evidence="4" id="KW-1185">Reference proteome</keyword>
<keyword evidence="1" id="KW-0472">Membrane</keyword>
<dbReference type="Pfam" id="PF05137">
    <property type="entry name" value="PilN"/>
    <property type="match status" value="1"/>
</dbReference>
<feature type="transmembrane region" description="Helical" evidence="1">
    <location>
        <begin position="180"/>
        <end position="198"/>
    </location>
</feature>
<dbReference type="RefSeq" id="WP_019246943.1">
    <property type="nucleotide sequence ID" value="NZ_CAPH01000024.1"/>
</dbReference>
<sequence>MKRKLLQRLVGPSTVLCIRFGEADRYAMRLFVLGLDRSGLRILRECADPDADALKKECSGRPVLISVSGYGIVTKPTEDTAIVEKVTSDPETFAWSFSDEKEDSGSISFVRREQVEPLGQRLAANGIPSINIRYERVAADPEQEALRQAERFYRDTLKWRTLLRPTPEGRMVAKAAERRLRLPVLGLMLLLLVVNTFASGSLQERRAQQRSVLSAREKRQDTSQARSEQRRAAVAEFSRRLPYRHALLLDRVASHVPPAVTLSVLAVQPISKALEDGRDPVFLIETLSIRGVTNDASTVSELMTGLRSEPPLHEARLEGLEQNRESGATEFKITVAL</sequence>
<evidence type="ECO:0000313" key="2">
    <source>
        <dbReference type="EMBL" id="UWN56690.1"/>
    </source>
</evidence>
<dbReference type="GeneID" id="82891878"/>
<evidence type="ECO:0000313" key="3">
    <source>
        <dbReference type="EMBL" id="UWN56791.1"/>
    </source>
</evidence>
<dbReference type="EMBL" id="CP102294">
    <property type="protein sequence ID" value="UWN56791.1"/>
    <property type="molecule type" value="Genomic_DNA"/>
</dbReference>
<dbReference type="EMBL" id="CP102294">
    <property type="protein sequence ID" value="UWN56690.1"/>
    <property type="molecule type" value="Genomic_DNA"/>
</dbReference>
<keyword evidence="1" id="KW-0812">Transmembrane</keyword>
<dbReference type="Proteomes" id="UP001059295">
    <property type="component" value="Chromosome"/>
</dbReference>
<protein>
    <submittedName>
        <fullName evidence="2">PilN domain-containing protein</fullName>
    </submittedName>
</protein>
<dbReference type="InterPro" id="IPR007813">
    <property type="entry name" value="PilN"/>
</dbReference>